<accession>A0A0R1T6B4</accession>
<dbReference type="AlphaFoldDB" id="A0A0R1T6B4"/>
<evidence type="ECO:0000259" key="12">
    <source>
        <dbReference type="SMART" id="SM00228"/>
    </source>
</evidence>
<dbReference type="SMART" id="SM00228">
    <property type="entry name" value="PDZ"/>
    <property type="match status" value="1"/>
</dbReference>
<comment type="subcellular location">
    <subcellularLocation>
        <location evidence="2">Membrane</location>
        <topology evidence="2">Multi-pass membrane protein</topology>
    </subcellularLocation>
</comment>
<keyword evidence="11" id="KW-0479">Metal-binding</keyword>
<comment type="similarity">
    <text evidence="3 11">Belongs to the peptidase M50B family.</text>
</comment>
<dbReference type="InterPro" id="IPR041489">
    <property type="entry name" value="PDZ_6"/>
</dbReference>
<dbReference type="NCBIfam" id="TIGR00054">
    <property type="entry name" value="RIP metalloprotease RseP"/>
    <property type="match status" value="1"/>
</dbReference>
<dbReference type="RefSeq" id="WP_025020623.1">
    <property type="nucleotide sequence ID" value="NZ_AZFH01000181.1"/>
</dbReference>
<feature type="transmembrane region" description="Helical" evidence="11">
    <location>
        <begin position="180"/>
        <end position="200"/>
    </location>
</feature>
<dbReference type="GO" id="GO:0016020">
    <property type="term" value="C:membrane"/>
    <property type="evidence" value="ECO:0007669"/>
    <property type="project" value="UniProtKB-SubCell"/>
</dbReference>
<feature type="transmembrane region" description="Helical" evidence="11">
    <location>
        <begin position="343"/>
        <end position="364"/>
    </location>
</feature>
<dbReference type="CDD" id="cd23081">
    <property type="entry name" value="cpPDZ_EcRseP-like"/>
    <property type="match status" value="1"/>
</dbReference>
<dbReference type="Proteomes" id="UP000051048">
    <property type="component" value="Unassembled WGS sequence"/>
</dbReference>
<keyword evidence="5 11" id="KW-0812">Transmembrane</keyword>
<dbReference type="CDD" id="cd06163">
    <property type="entry name" value="S2P-M50_PDZ_RseP-like"/>
    <property type="match status" value="1"/>
</dbReference>
<proteinExistence type="inferred from homology"/>
<keyword evidence="9 11" id="KW-0482">Metalloprotease</keyword>
<evidence type="ECO:0000256" key="3">
    <source>
        <dbReference type="ARBA" id="ARBA00007931"/>
    </source>
</evidence>
<keyword evidence="7 11" id="KW-0862">Zinc</keyword>
<dbReference type="GO" id="GO:0006508">
    <property type="term" value="P:proteolysis"/>
    <property type="evidence" value="ECO:0007669"/>
    <property type="project" value="UniProtKB-KW"/>
</dbReference>
<comment type="caution">
    <text evidence="13">The sequence shown here is derived from an EMBL/GenBank/DDBJ whole genome shotgun (WGS) entry which is preliminary data.</text>
</comment>
<dbReference type="Pfam" id="PF17820">
    <property type="entry name" value="PDZ_6"/>
    <property type="match status" value="1"/>
</dbReference>
<evidence type="ECO:0000256" key="5">
    <source>
        <dbReference type="ARBA" id="ARBA00022692"/>
    </source>
</evidence>
<evidence type="ECO:0000256" key="6">
    <source>
        <dbReference type="ARBA" id="ARBA00022801"/>
    </source>
</evidence>
<reference evidence="13 14" key="1">
    <citation type="journal article" date="2015" name="Genome Announc.">
        <title>Expanding the biotechnology potential of lactobacilli through comparative genomics of 213 strains and associated genera.</title>
        <authorList>
            <person name="Sun Z."/>
            <person name="Harris H.M."/>
            <person name="McCann A."/>
            <person name="Guo C."/>
            <person name="Argimon S."/>
            <person name="Zhang W."/>
            <person name="Yang X."/>
            <person name="Jeffery I.B."/>
            <person name="Cooney J.C."/>
            <person name="Kagawa T.F."/>
            <person name="Liu W."/>
            <person name="Song Y."/>
            <person name="Salvetti E."/>
            <person name="Wrobel A."/>
            <person name="Rasinkangas P."/>
            <person name="Parkhill J."/>
            <person name="Rea M.C."/>
            <person name="O'Sullivan O."/>
            <person name="Ritari J."/>
            <person name="Douillard F.P."/>
            <person name="Paul Ross R."/>
            <person name="Yang R."/>
            <person name="Briner A.E."/>
            <person name="Felis G.E."/>
            <person name="de Vos W.M."/>
            <person name="Barrangou R."/>
            <person name="Klaenhammer T.R."/>
            <person name="Caufield P.W."/>
            <person name="Cui Y."/>
            <person name="Zhang H."/>
            <person name="O'Toole P.W."/>
        </authorList>
    </citation>
    <scope>NUCLEOTIDE SEQUENCE [LARGE SCALE GENOMIC DNA]</scope>
    <source>
        <strain evidence="13 14">DSM 15833</strain>
    </source>
</reference>
<dbReference type="EC" id="3.4.24.-" evidence="11"/>
<evidence type="ECO:0000256" key="1">
    <source>
        <dbReference type="ARBA" id="ARBA00001947"/>
    </source>
</evidence>
<evidence type="ECO:0000256" key="11">
    <source>
        <dbReference type="RuleBase" id="RU362031"/>
    </source>
</evidence>
<dbReference type="Pfam" id="PF02163">
    <property type="entry name" value="Peptidase_M50"/>
    <property type="match status" value="1"/>
</dbReference>
<dbReference type="PANTHER" id="PTHR42837">
    <property type="entry name" value="REGULATOR OF SIGMA-E PROTEASE RSEP"/>
    <property type="match status" value="1"/>
</dbReference>
<evidence type="ECO:0000313" key="14">
    <source>
        <dbReference type="Proteomes" id="UP000051048"/>
    </source>
</evidence>
<dbReference type="GO" id="GO:0004222">
    <property type="term" value="F:metalloendopeptidase activity"/>
    <property type="evidence" value="ECO:0007669"/>
    <property type="project" value="InterPro"/>
</dbReference>
<dbReference type="InterPro" id="IPR001478">
    <property type="entry name" value="PDZ"/>
</dbReference>
<evidence type="ECO:0000256" key="7">
    <source>
        <dbReference type="ARBA" id="ARBA00022833"/>
    </source>
</evidence>
<feature type="transmembrane region" description="Helical" evidence="11">
    <location>
        <begin position="298"/>
        <end position="322"/>
    </location>
</feature>
<feature type="transmembrane region" description="Helical" evidence="11">
    <location>
        <begin position="397"/>
        <end position="416"/>
    </location>
</feature>
<dbReference type="InterPro" id="IPR004387">
    <property type="entry name" value="Pept_M50_Zn"/>
</dbReference>
<evidence type="ECO:0000313" key="13">
    <source>
        <dbReference type="EMBL" id="KRL77101.1"/>
    </source>
</evidence>
<keyword evidence="4" id="KW-0645">Protease</keyword>
<keyword evidence="10 11" id="KW-0472">Membrane</keyword>
<dbReference type="EMBL" id="AZFH01000181">
    <property type="protein sequence ID" value="KRL77101.1"/>
    <property type="molecule type" value="Genomic_DNA"/>
</dbReference>
<evidence type="ECO:0000256" key="8">
    <source>
        <dbReference type="ARBA" id="ARBA00022989"/>
    </source>
</evidence>
<organism evidence="13 14">
    <name type="scientific">Ligilactobacillus equi DSM 15833 = JCM 10991</name>
    <dbReference type="NCBI Taxonomy" id="1423740"/>
    <lineage>
        <taxon>Bacteria</taxon>
        <taxon>Bacillati</taxon>
        <taxon>Bacillota</taxon>
        <taxon>Bacilli</taxon>
        <taxon>Lactobacillales</taxon>
        <taxon>Lactobacillaceae</taxon>
        <taxon>Ligilactobacillus</taxon>
    </lineage>
</organism>
<dbReference type="OrthoDB" id="9782003at2"/>
<dbReference type="Gene3D" id="2.30.42.10">
    <property type="match status" value="1"/>
</dbReference>
<dbReference type="InterPro" id="IPR036034">
    <property type="entry name" value="PDZ_sf"/>
</dbReference>
<sequence length="424" mass="46722">MVITIIAFIVVFGILVFVHELGHYVMAKRAGIMVREFAIGMGPKIFSYRKNETTYTIRILPLGGYVRMAGNQDDEEELQKGMPLTLQLNSEGQVTQINTSQKVTLLNGIPLELTDWDLTDGLWLEGYENGQEDELKRYVVDHDALIVEKDGTPLQIAPRDVQFQEATLPRRMLTNFAGPFNNFLLAIVAFAVVAFLQGGVVTTTTTLATVQKDSPAYVAGLKKGDRIVQINQTKIKNWRQLTQKISQSANQELTVTVKRQGHLQKFQVTPKTKEVSGQKSVIIGIQSKQKLNSSVSAMIAYGFTATWATITAVFSALGAMFTQGFSLNDLGGPVAMYSFTSQAAHYGLTSVVSLLALLSVNLGIMNLLPIPALDGGKLVLNIVEAIRRKPLEEKAELTITLVGVAFLLILMVLVTLNDLHRFFF</sequence>
<dbReference type="SUPFAM" id="SSF50156">
    <property type="entry name" value="PDZ domain-like"/>
    <property type="match status" value="1"/>
</dbReference>
<keyword evidence="8 11" id="KW-1133">Transmembrane helix</keyword>
<dbReference type="PATRIC" id="fig|1423740.3.peg.1628"/>
<feature type="transmembrane region" description="Helical" evidence="11">
    <location>
        <begin position="6"/>
        <end position="26"/>
    </location>
</feature>
<dbReference type="GO" id="GO:0046872">
    <property type="term" value="F:metal ion binding"/>
    <property type="evidence" value="ECO:0007669"/>
    <property type="project" value="UniProtKB-KW"/>
</dbReference>
<evidence type="ECO:0000256" key="4">
    <source>
        <dbReference type="ARBA" id="ARBA00022670"/>
    </source>
</evidence>
<evidence type="ECO:0000256" key="9">
    <source>
        <dbReference type="ARBA" id="ARBA00023049"/>
    </source>
</evidence>
<keyword evidence="6 11" id="KW-0378">Hydrolase</keyword>
<dbReference type="InterPro" id="IPR008915">
    <property type="entry name" value="Peptidase_M50"/>
</dbReference>
<gene>
    <name evidence="13" type="ORF">FC36_GL001503</name>
</gene>
<name>A0A0R1T6B4_9LACO</name>
<evidence type="ECO:0000256" key="10">
    <source>
        <dbReference type="ARBA" id="ARBA00023136"/>
    </source>
</evidence>
<protein>
    <recommendedName>
        <fullName evidence="11">Zinc metalloprotease</fullName>
        <ecNumber evidence="11">3.4.24.-</ecNumber>
    </recommendedName>
</protein>
<feature type="domain" description="PDZ" evidence="12">
    <location>
        <begin position="181"/>
        <end position="261"/>
    </location>
</feature>
<evidence type="ECO:0000256" key="2">
    <source>
        <dbReference type="ARBA" id="ARBA00004141"/>
    </source>
</evidence>
<dbReference type="STRING" id="1423740.FC36_GL001503"/>
<dbReference type="PANTHER" id="PTHR42837:SF2">
    <property type="entry name" value="MEMBRANE METALLOPROTEASE ARASP2, CHLOROPLASTIC-RELATED"/>
    <property type="match status" value="1"/>
</dbReference>
<comment type="cofactor">
    <cofactor evidence="1 11">
        <name>Zn(2+)</name>
        <dbReference type="ChEBI" id="CHEBI:29105"/>
    </cofactor>
</comment>